<name>A0AAV9VTN3_9PEZI</name>
<gene>
    <name evidence="1" type="ORF">TWF481_002904</name>
</gene>
<protein>
    <submittedName>
        <fullName evidence="1">Uncharacterized protein</fullName>
    </submittedName>
</protein>
<accession>A0AAV9VTN3</accession>
<comment type="caution">
    <text evidence="1">The sequence shown here is derived from an EMBL/GenBank/DDBJ whole genome shotgun (WGS) entry which is preliminary data.</text>
</comment>
<proteinExistence type="predicted"/>
<reference evidence="1 2" key="1">
    <citation type="submission" date="2023-08" db="EMBL/GenBank/DDBJ databases">
        <authorList>
            <person name="Palmer J.M."/>
        </authorList>
    </citation>
    <scope>NUCLEOTIDE SEQUENCE [LARGE SCALE GENOMIC DNA]</scope>
    <source>
        <strain evidence="1 2">TWF481</strain>
    </source>
</reference>
<organism evidence="1 2">
    <name type="scientific">Arthrobotrys musiformis</name>
    <dbReference type="NCBI Taxonomy" id="47236"/>
    <lineage>
        <taxon>Eukaryota</taxon>
        <taxon>Fungi</taxon>
        <taxon>Dikarya</taxon>
        <taxon>Ascomycota</taxon>
        <taxon>Pezizomycotina</taxon>
        <taxon>Orbiliomycetes</taxon>
        <taxon>Orbiliales</taxon>
        <taxon>Orbiliaceae</taxon>
        <taxon>Arthrobotrys</taxon>
    </lineage>
</organism>
<evidence type="ECO:0000313" key="2">
    <source>
        <dbReference type="Proteomes" id="UP001370758"/>
    </source>
</evidence>
<sequence length="227" mass="26091">MVMGMVMETVIWQPAKDFVTSTPDVSVDNICYNVENDLVEAMNTSLVEDGSNVSEELQKQLKKLELKVRYETIMDEMRRKRSRSPKQKVLRRLHKSIPKADRLLDPELGPGTPTKNVSFAPRMDVTVIDRGDEEDSGYPNAPKESKGVYALGKAFAALDLELEKNAENVELLDTKETNLEPLEPKKARTKAPPGPKRWTYRTRRTISTQFRPELGCLRRRRRMTRWT</sequence>
<keyword evidence="2" id="KW-1185">Reference proteome</keyword>
<dbReference type="Proteomes" id="UP001370758">
    <property type="component" value="Unassembled WGS sequence"/>
</dbReference>
<dbReference type="AlphaFoldDB" id="A0AAV9VTN3"/>
<dbReference type="EMBL" id="JAVHJL010000012">
    <property type="protein sequence ID" value="KAK6495859.1"/>
    <property type="molecule type" value="Genomic_DNA"/>
</dbReference>
<evidence type="ECO:0000313" key="1">
    <source>
        <dbReference type="EMBL" id="KAK6495859.1"/>
    </source>
</evidence>